<dbReference type="InterPro" id="IPR003779">
    <property type="entry name" value="CMD-like"/>
</dbReference>
<dbReference type="Gene3D" id="1.20.1290.10">
    <property type="entry name" value="AhpD-like"/>
    <property type="match status" value="1"/>
</dbReference>
<organism evidence="2 3">
    <name type="scientific">Conexibacter arvalis</name>
    <dbReference type="NCBI Taxonomy" id="912552"/>
    <lineage>
        <taxon>Bacteria</taxon>
        <taxon>Bacillati</taxon>
        <taxon>Actinomycetota</taxon>
        <taxon>Thermoleophilia</taxon>
        <taxon>Solirubrobacterales</taxon>
        <taxon>Conexibacteraceae</taxon>
        <taxon>Conexibacter</taxon>
    </lineage>
</organism>
<proteinExistence type="predicted"/>
<protein>
    <submittedName>
        <fullName evidence="2">4-carboxymuconolactone decarboxylase</fullName>
        <ecNumber evidence="2">4.1.1.44</ecNumber>
    </submittedName>
</protein>
<evidence type="ECO:0000313" key="3">
    <source>
        <dbReference type="Proteomes" id="UP000585272"/>
    </source>
</evidence>
<dbReference type="GO" id="GO:0047575">
    <property type="term" value="F:4-carboxymuconolactone decarboxylase activity"/>
    <property type="evidence" value="ECO:0007669"/>
    <property type="project" value="UniProtKB-EC"/>
</dbReference>
<keyword evidence="2" id="KW-0456">Lyase</keyword>
<feature type="domain" description="Carboxymuconolactone decarboxylase-like" evidence="1">
    <location>
        <begin position="36"/>
        <end position="122"/>
    </location>
</feature>
<dbReference type="EMBL" id="JACHNU010000002">
    <property type="protein sequence ID" value="MBB4662153.1"/>
    <property type="molecule type" value="Genomic_DNA"/>
</dbReference>
<keyword evidence="3" id="KW-1185">Reference proteome</keyword>
<dbReference type="Proteomes" id="UP000585272">
    <property type="component" value="Unassembled WGS sequence"/>
</dbReference>
<dbReference type="AlphaFoldDB" id="A0A840ID45"/>
<reference evidence="2 3" key="1">
    <citation type="submission" date="2020-08" db="EMBL/GenBank/DDBJ databases">
        <title>Genomic Encyclopedia of Archaeal and Bacterial Type Strains, Phase II (KMG-II): from individual species to whole genera.</title>
        <authorList>
            <person name="Goeker M."/>
        </authorList>
    </citation>
    <scope>NUCLEOTIDE SEQUENCE [LARGE SCALE GENOMIC DNA]</scope>
    <source>
        <strain evidence="2 3">DSM 23288</strain>
    </source>
</reference>
<dbReference type="InterPro" id="IPR052512">
    <property type="entry name" value="4CMD/NDH-1_regulator"/>
</dbReference>
<dbReference type="InterPro" id="IPR029032">
    <property type="entry name" value="AhpD-like"/>
</dbReference>
<dbReference type="GO" id="GO:0051920">
    <property type="term" value="F:peroxiredoxin activity"/>
    <property type="evidence" value="ECO:0007669"/>
    <property type="project" value="InterPro"/>
</dbReference>
<evidence type="ECO:0000313" key="2">
    <source>
        <dbReference type="EMBL" id="MBB4662153.1"/>
    </source>
</evidence>
<accession>A0A840ID45</accession>
<sequence length="136" mass="15104">MSDELFERGLEIRRAVVGAEYVDRALEGGADDFSRDFQRLVTEFCWGAGWGREEHGALSRRDRSLLNLAMIGTLNRSDEFKLHLRGALRNGCTREEIRDTLIQLAIYAGIPAGVEAFRLAREVFAAVDAESDAASA</sequence>
<comment type="caution">
    <text evidence="2">The sequence shown here is derived from an EMBL/GenBank/DDBJ whole genome shotgun (WGS) entry which is preliminary data.</text>
</comment>
<name>A0A840ID45_9ACTN</name>
<evidence type="ECO:0000259" key="1">
    <source>
        <dbReference type="Pfam" id="PF02627"/>
    </source>
</evidence>
<dbReference type="Pfam" id="PF02627">
    <property type="entry name" value="CMD"/>
    <property type="match status" value="1"/>
</dbReference>
<dbReference type="PANTHER" id="PTHR33570">
    <property type="entry name" value="4-CARBOXYMUCONOLACTONE DECARBOXYLASE FAMILY PROTEIN"/>
    <property type="match status" value="1"/>
</dbReference>
<gene>
    <name evidence="2" type="ORF">BDZ31_001739</name>
</gene>
<dbReference type="PANTHER" id="PTHR33570:SF2">
    <property type="entry name" value="CARBOXYMUCONOLACTONE DECARBOXYLASE-LIKE DOMAIN-CONTAINING PROTEIN"/>
    <property type="match status" value="1"/>
</dbReference>
<dbReference type="EC" id="4.1.1.44" evidence="2"/>
<dbReference type="RefSeq" id="WP_183341130.1">
    <property type="nucleotide sequence ID" value="NZ_JACHNU010000002.1"/>
</dbReference>
<dbReference type="SUPFAM" id="SSF69118">
    <property type="entry name" value="AhpD-like"/>
    <property type="match status" value="1"/>
</dbReference>